<keyword evidence="2" id="KW-1185">Reference proteome</keyword>
<accession>A0ACC2M8F2</accession>
<evidence type="ECO:0000313" key="1">
    <source>
        <dbReference type="EMBL" id="KAJ8641609.1"/>
    </source>
</evidence>
<protein>
    <submittedName>
        <fullName evidence="1">Uncharacterized protein</fullName>
    </submittedName>
</protein>
<reference evidence="1 2" key="1">
    <citation type="journal article" date="2022" name="Hortic Res">
        <title>A haplotype resolved chromosomal level avocado genome allows analysis of novel avocado genes.</title>
        <authorList>
            <person name="Nath O."/>
            <person name="Fletcher S.J."/>
            <person name="Hayward A."/>
            <person name="Shaw L.M."/>
            <person name="Masouleh A.K."/>
            <person name="Furtado A."/>
            <person name="Henry R.J."/>
            <person name="Mitter N."/>
        </authorList>
    </citation>
    <scope>NUCLEOTIDE SEQUENCE [LARGE SCALE GENOMIC DNA]</scope>
    <source>
        <strain evidence="2">cv. Hass</strain>
    </source>
</reference>
<evidence type="ECO:0000313" key="2">
    <source>
        <dbReference type="Proteomes" id="UP001234297"/>
    </source>
</evidence>
<name>A0ACC2M8F2_PERAE</name>
<sequence>MNDTGEYRNSQHNVAMTRQLLNNTSILEIKFNGIDFI</sequence>
<comment type="caution">
    <text evidence="1">The sequence shown here is derived from an EMBL/GenBank/DDBJ whole genome shotgun (WGS) entry which is preliminary data.</text>
</comment>
<dbReference type="Proteomes" id="UP001234297">
    <property type="component" value="Chromosome 5"/>
</dbReference>
<organism evidence="1 2">
    <name type="scientific">Persea americana</name>
    <name type="common">Avocado</name>
    <dbReference type="NCBI Taxonomy" id="3435"/>
    <lineage>
        <taxon>Eukaryota</taxon>
        <taxon>Viridiplantae</taxon>
        <taxon>Streptophyta</taxon>
        <taxon>Embryophyta</taxon>
        <taxon>Tracheophyta</taxon>
        <taxon>Spermatophyta</taxon>
        <taxon>Magnoliopsida</taxon>
        <taxon>Magnoliidae</taxon>
        <taxon>Laurales</taxon>
        <taxon>Lauraceae</taxon>
        <taxon>Persea</taxon>
    </lineage>
</organism>
<proteinExistence type="predicted"/>
<gene>
    <name evidence="1" type="ORF">MRB53_018303</name>
</gene>
<dbReference type="EMBL" id="CM056813">
    <property type="protein sequence ID" value="KAJ8641609.1"/>
    <property type="molecule type" value="Genomic_DNA"/>
</dbReference>